<accession>A0ABZ3H3Q6</accession>
<keyword evidence="3" id="KW-1185">Reference proteome</keyword>
<proteinExistence type="inferred from homology"/>
<dbReference type="GeneID" id="90448466"/>
<dbReference type="PANTHER" id="PTHR39518:SF2">
    <property type="entry name" value="UPF0215 PROTEIN MJ1150"/>
    <property type="match status" value="1"/>
</dbReference>
<sequence length="182" mass="20320">MKRYRFVGFDDSFRNDRASIVGAVTEGSSYLEGVLVDSIAVDGFDVTDRIISMLGRSKFRELVHCIFLSGITFGGFNVADIEVIHEQLNIPVVVVMRRRPNFDDIYSALKNVDGFETRKNMIEKAGPVFDAGDVFIQFKGCGLEEAREYLRLASLKGNIPECLRIAHMIASAIIHGENRGRA</sequence>
<dbReference type="PIRSF" id="PIRSF006380">
    <property type="entry name" value="UCP006380"/>
    <property type="match status" value="1"/>
</dbReference>
<dbReference type="EMBL" id="CP087714">
    <property type="protein sequence ID" value="XAT64208.1"/>
    <property type="molecule type" value="Genomic_DNA"/>
</dbReference>
<dbReference type="Gene3D" id="3.30.2170.10">
    <property type="entry name" value="archaeoglobus fulgidus dsm 4304 superfamily"/>
    <property type="match status" value="1"/>
</dbReference>
<evidence type="ECO:0000313" key="2">
    <source>
        <dbReference type="EMBL" id="XAT64208.1"/>
    </source>
</evidence>
<name>A0ABZ3H3Q6_GEOAI</name>
<evidence type="ECO:0000256" key="1">
    <source>
        <dbReference type="HAMAP-Rule" id="MF_00582"/>
    </source>
</evidence>
<reference evidence="2 3" key="1">
    <citation type="submission" date="2021-11" db="EMBL/GenBank/DDBJ databases">
        <title>Whole genome of Geoglobus acetivorans.</title>
        <authorList>
            <person name="Liu D."/>
        </authorList>
    </citation>
    <scope>NUCLEOTIDE SEQUENCE [LARGE SCALE GENOMIC DNA]</scope>
    <source>
        <strain evidence="2 3">SBH6</strain>
    </source>
</reference>
<protein>
    <recommendedName>
        <fullName evidence="1">UPF0215 protein LPQ35_02240</fullName>
    </recommendedName>
</protein>
<dbReference type="RefSeq" id="WP_193806269.1">
    <property type="nucleotide sequence ID" value="NZ_CP087714.1"/>
</dbReference>
<comment type="similarity">
    <text evidence="1">Belongs to the UPF0215 family.</text>
</comment>
<dbReference type="PANTHER" id="PTHR39518">
    <property type="entry name" value="UPF0215 PROTEIN MJ1150"/>
    <property type="match status" value="1"/>
</dbReference>
<dbReference type="Pfam" id="PF01949">
    <property type="entry name" value="Endo_dU"/>
    <property type="match status" value="1"/>
</dbReference>
<evidence type="ECO:0000313" key="3">
    <source>
        <dbReference type="Proteomes" id="UP001492541"/>
    </source>
</evidence>
<dbReference type="Proteomes" id="UP001492541">
    <property type="component" value="Chromosome"/>
</dbReference>
<dbReference type="InterPro" id="IPR002802">
    <property type="entry name" value="Endo_dU"/>
</dbReference>
<gene>
    <name evidence="2" type="ORF">LPQ35_02240</name>
</gene>
<organism evidence="2 3">
    <name type="scientific">Geoglobus acetivorans</name>
    <dbReference type="NCBI Taxonomy" id="565033"/>
    <lineage>
        <taxon>Archaea</taxon>
        <taxon>Methanobacteriati</taxon>
        <taxon>Methanobacteriota</taxon>
        <taxon>Archaeoglobi</taxon>
        <taxon>Archaeoglobales</taxon>
        <taxon>Archaeoglobaceae</taxon>
        <taxon>Geoglobus</taxon>
    </lineage>
</organism>
<dbReference type="HAMAP" id="MF_00582">
    <property type="entry name" value="UPF0215"/>
    <property type="match status" value="1"/>
</dbReference>